<gene>
    <name evidence="1" type="ORF">STVIR_5497</name>
</gene>
<dbReference type="AlphaFoldDB" id="L8PE05"/>
<evidence type="ECO:0008006" key="3">
    <source>
        <dbReference type="Google" id="ProtNLM"/>
    </source>
</evidence>
<evidence type="ECO:0000313" key="1">
    <source>
        <dbReference type="EMBL" id="ELS53577.1"/>
    </source>
</evidence>
<protein>
    <recommendedName>
        <fullName evidence="3">ATPase</fullName>
    </recommendedName>
</protein>
<reference evidence="1 2" key="1">
    <citation type="journal article" date="2013" name="Genome Announc.">
        <title>Draft Genome Sequence of Streptomyces viridochromogenes Strain Tu57, Producer of Avilamycin.</title>
        <authorList>
            <person name="Gruning B.A."/>
            <person name="Erxleben A."/>
            <person name="Hahnlein A."/>
            <person name="Gunther S."/>
        </authorList>
    </citation>
    <scope>NUCLEOTIDE SEQUENCE [LARGE SCALE GENOMIC DNA]</scope>
    <source>
        <strain evidence="1 2">Tue57</strain>
    </source>
</reference>
<sequence>MTQGEDMSNDWQFEVPTTGSKHLPPDARYMEALSSQGYGFEVAIADLVDNSIDAGAKDVVIHFLRDGDQLVSLLVVDDGKGMTDEELDVAMTVGGRRNYDEDALGMFGTGLKSASLSHASAVTVVSTTKRTRAAGRRWLMERAISGFQCDIVAPDYAQSLIDRYAERPIIWQGTVVRWDAVKSFPKHGGGGQTDRYLQRTINKLGLHLGLYLHRFLARDDFNITIAVEDVRTGTVYLDFGVEPLDPFAYPVTGHTDYPRRFTANLPEVGDVVLDAHVWTPKSNRDEYKAVGSVMERQGFYFYRHNRLVQAGGWNNFRQPEQHLSLARVAVDLPDGRNDIFQLTVKKSGVEASPEFSSALEKAADPTGRGFLQYLIDADAVYRDARKRAGITRKPVLPPGKGIDPTVREVIVEELPPIPYEDGIEVRWQKLENGLFFEIARDERTIILNQHYRAAILGGRRGGLNDAPMLKSLMYVLLHKVFESEYAGPREKDNLQLWQSILVAAARAELDRVADDDR</sequence>
<accession>L8PE05</accession>
<dbReference type="Pfam" id="PF13589">
    <property type="entry name" value="HATPase_c_3"/>
    <property type="match status" value="1"/>
</dbReference>
<evidence type="ECO:0000313" key="2">
    <source>
        <dbReference type="Proteomes" id="UP000011205"/>
    </source>
</evidence>
<dbReference type="SUPFAM" id="SSF55874">
    <property type="entry name" value="ATPase domain of HSP90 chaperone/DNA topoisomerase II/histidine kinase"/>
    <property type="match status" value="1"/>
</dbReference>
<dbReference type="InterPro" id="IPR036890">
    <property type="entry name" value="HATPase_C_sf"/>
</dbReference>
<proteinExistence type="predicted"/>
<name>L8PE05_STRVR</name>
<dbReference type="PATRIC" id="fig|1160705.3.peg.5436"/>
<dbReference type="Gene3D" id="3.30.565.10">
    <property type="entry name" value="Histidine kinase-like ATPase, C-terminal domain"/>
    <property type="match status" value="1"/>
</dbReference>
<dbReference type="Proteomes" id="UP000011205">
    <property type="component" value="Unassembled WGS sequence"/>
</dbReference>
<dbReference type="EMBL" id="AMLP01000164">
    <property type="protein sequence ID" value="ELS53577.1"/>
    <property type="molecule type" value="Genomic_DNA"/>
</dbReference>
<comment type="caution">
    <text evidence="1">The sequence shown here is derived from an EMBL/GenBank/DDBJ whole genome shotgun (WGS) entry which is preliminary data.</text>
</comment>
<organism evidence="1 2">
    <name type="scientific">Streptomyces viridochromogenes Tue57</name>
    <dbReference type="NCBI Taxonomy" id="1160705"/>
    <lineage>
        <taxon>Bacteria</taxon>
        <taxon>Bacillati</taxon>
        <taxon>Actinomycetota</taxon>
        <taxon>Actinomycetes</taxon>
        <taxon>Kitasatosporales</taxon>
        <taxon>Streptomycetaceae</taxon>
        <taxon>Streptomyces</taxon>
    </lineage>
</organism>